<keyword evidence="6" id="KW-0347">Helicase</keyword>
<dbReference type="InterPro" id="IPR027417">
    <property type="entry name" value="P-loop_NTPase"/>
</dbReference>
<comment type="similarity">
    <text evidence="1">Belongs to the helicase family. RecQ subfamily.</text>
</comment>
<keyword evidence="6" id="KW-0547">Nucleotide-binding</keyword>
<evidence type="ECO:0000259" key="4">
    <source>
        <dbReference type="PROSITE" id="PS50158"/>
    </source>
</evidence>
<evidence type="ECO:0000313" key="6">
    <source>
        <dbReference type="EMBL" id="NXJ37818.1"/>
    </source>
</evidence>
<dbReference type="PANTHER" id="PTHR13710:SF108">
    <property type="entry name" value="ATP-DEPENDENT DNA HELICASE Q4"/>
    <property type="match status" value="1"/>
</dbReference>
<dbReference type="Proteomes" id="UP000537039">
    <property type="component" value="Unassembled WGS sequence"/>
</dbReference>
<feature type="non-terminal residue" evidence="6">
    <location>
        <position position="281"/>
    </location>
</feature>
<dbReference type="GO" id="GO:0005694">
    <property type="term" value="C:chromosome"/>
    <property type="evidence" value="ECO:0007669"/>
    <property type="project" value="TreeGrafter"/>
</dbReference>
<evidence type="ECO:0000256" key="3">
    <source>
        <dbReference type="PROSITE-ProRule" id="PRU00047"/>
    </source>
</evidence>
<evidence type="ECO:0000259" key="5">
    <source>
        <dbReference type="PROSITE" id="PS51192"/>
    </source>
</evidence>
<dbReference type="GO" id="GO:0003676">
    <property type="term" value="F:nucleic acid binding"/>
    <property type="evidence" value="ECO:0007669"/>
    <property type="project" value="InterPro"/>
</dbReference>
<dbReference type="GO" id="GO:0043138">
    <property type="term" value="F:3'-5' DNA helicase activity"/>
    <property type="evidence" value="ECO:0007669"/>
    <property type="project" value="TreeGrafter"/>
</dbReference>
<dbReference type="Gene3D" id="3.40.50.300">
    <property type="entry name" value="P-loop containing nucleotide triphosphate hydrolases"/>
    <property type="match status" value="1"/>
</dbReference>
<dbReference type="InterPro" id="IPR001878">
    <property type="entry name" value="Znf_CCHC"/>
</dbReference>
<dbReference type="InterPro" id="IPR011545">
    <property type="entry name" value="DEAD/DEAH_box_helicase_dom"/>
</dbReference>
<keyword evidence="6" id="KW-0067">ATP-binding</keyword>
<protein>
    <submittedName>
        <fullName evidence="6">RECQ4 helicase</fullName>
    </submittedName>
</protein>
<keyword evidence="3" id="KW-0862">Zinc</keyword>
<dbReference type="SUPFAM" id="SSF57756">
    <property type="entry name" value="Retrovirus zinc finger-like domains"/>
    <property type="match status" value="1"/>
</dbReference>
<dbReference type="PROSITE" id="PS51192">
    <property type="entry name" value="HELICASE_ATP_BIND_1"/>
    <property type="match status" value="1"/>
</dbReference>
<sequence>RAPPQGGGNFVRLNLKKKSHVRGYALRGNRLRKQVWKQKWQKKAERFGGGGGSVDRSSDVCFRCGGTGHWASACRGREKGLASHLEAAAGSLPEESGYADEEEEAPLPTLEEVARRTNTICRELSGSGGSDGERSEKILEATPYLDVRRPEYEPPAPPAPMEPLYGPGPEGKVRETPEEVFEALKTLGYSSFRPGQEVAIMRILSGLSTLVVLSTGMGKSLCYQLPAYLYHKRSKCITLVVSPLVSLMDDQVSGLPPCLKAVCIHSNMTKAQREAVMEKVR</sequence>
<proteinExistence type="inferred from homology"/>
<feature type="domain" description="Helicase ATP-binding" evidence="5">
    <location>
        <begin position="200"/>
        <end position="281"/>
    </location>
</feature>
<dbReference type="PANTHER" id="PTHR13710">
    <property type="entry name" value="DNA HELICASE RECQ FAMILY MEMBER"/>
    <property type="match status" value="1"/>
</dbReference>
<feature type="non-terminal residue" evidence="6">
    <location>
        <position position="1"/>
    </location>
</feature>
<dbReference type="SMART" id="SM00343">
    <property type="entry name" value="ZnF_C2HC"/>
    <property type="match status" value="1"/>
</dbReference>
<dbReference type="GO" id="GO:0000723">
    <property type="term" value="P:telomere maintenance"/>
    <property type="evidence" value="ECO:0007669"/>
    <property type="project" value="TreeGrafter"/>
</dbReference>
<dbReference type="GO" id="GO:0005634">
    <property type="term" value="C:nucleus"/>
    <property type="evidence" value="ECO:0007669"/>
    <property type="project" value="TreeGrafter"/>
</dbReference>
<dbReference type="GO" id="GO:0005737">
    <property type="term" value="C:cytoplasm"/>
    <property type="evidence" value="ECO:0007669"/>
    <property type="project" value="TreeGrafter"/>
</dbReference>
<dbReference type="GO" id="GO:0000724">
    <property type="term" value="P:double-strand break repair via homologous recombination"/>
    <property type="evidence" value="ECO:0007669"/>
    <property type="project" value="TreeGrafter"/>
</dbReference>
<dbReference type="GO" id="GO:0009378">
    <property type="term" value="F:four-way junction helicase activity"/>
    <property type="evidence" value="ECO:0007669"/>
    <property type="project" value="TreeGrafter"/>
</dbReference>
<feature type="domain" description="CCHC-type" evidence="4">
    <location>
        <begin position="61"/>
        <end position="75"/>
    </location>
</feature>
<dbReference type="InterPro" id="IPR014001">
    <property type="entry name" value="Helicase_ATP-bd"/>
</dbReference>
<comment type="caution">
    <text evidence="6">The sequence shown here is derived from an EMBL/GenBank/DDBJ whole genome shotgun (WGS) entry which is preliminary data.</text>
</comment>
<evidence type="ECO:0000256" key="2">
    <source>
        <dbReference type="ARBA" id="ARBA00023235"/>
    </source>
</evidence>
<dbReference type="GO" id="GO:0008270">
    <property type="term" value="F:zinc ion binding"/>
    <property type="evidence" value="ECO:0007669"/>
    <property type="project" value="UniProtKB-KW"/>
</dbReference>
<keyword evidence="2" id="KW-0413">Isomerase</keyword>
<keyword evidence="6" id="KW-0378">Hydrolase</keyword>
<dbReference type="EMBL" id="VXAE01009626">
    <property type="protein sequence ID" value="NXJ37818.1"/>
    <property type="molecule type" value="Genomic_DNA"/>
</dbReference>
<dbReference type="Pfam" id="PF00098">
    <property type="entry name" value="zf-CCHC"/>
    <property type="match status" value="1"/>
</dbReference>
<dbReference type="InterPro" id="IPR036875">
    <property type="entry name" value="Znf_CCHC_sf"/>
</dbReference>
<organism evidence="6 7">
    <name type="scientific">Ciconia maguari</name>
    <dbReference type="NCBI Taxonomy" id="52777"/>
    <lineage>
        <taxon>Eukaryota</taxon>
        <taxon>Metazoa</taxon>
        <taxon>Chordata</taxon>
        <taxon>Craniata</taxon>
        <taxon>Vertebrata</taxon>
        <taxon>Euteleostomi</taxon>
        <taxon>Archelosauria</taxon>
        <taxon>Archosauria</taxon>
        <taxon>Dinosauria</taxon>
        <taxon>Saurischia</taxon>
        <taxon>Theropoda</taxon>
        <taxon>Coelurosauria</taxon>
        <taxon>Aves</taxon>
        <taxon>Neognathae</taxon>
        <taxon>Neoaves</taxon>
        <taxon>Aequornithes</taxon>
        <taxon>Ciconiiformes</taxon>
        <taxon>Ciconiidae</taxon>
        <taxon>Ciconia</taxon>
    </lineage>
</organism>
<keyword evidence="3" id="KW-0479">Metal-binding</keyword>
<name>A0A7L0ASJ7_9AVES</name>
<reference evidence="6 7" key="1">
    <citation type="submission" date="2019-09" db="EMBL/GenBank/DDBJ databases">
        <title>Bird 10,000 Genomes (B10K) Project - Family phase.</title>
        <authorList>
            <person name="Zhang G."/>
        </authorList>
    </citation>
    <scope>NUCLEOTIDE SEQUENCE [LARGE SCALE GENOMIC DNA]</scope>
    <source>
        <strain evidence="6">B10K-DU-001-47</strain>
        <tissue evidence="6">Muscle</tissue>
    </source>
</reference>
<gene>
    <name evidence="6" type="primary">Recql4_1</name>
    <name evidence="6" type="ORF">CICMAG_R14517</name>
</gene>
<dbReference type="AlphaFoldDB" id="A0A7L0ASJ7"/>
<keyword evidence="3" id="KW-0863">Zinc-finger</keyword>
<dbReference type="Gene3D" id="4.10.60.10">
    <property type="entry name" value="Zinc finger, CCHC-type"/>
    <property type="match status" value="1"/>
</dbReference>
<dbReference type="GO" id="GO:0005524">
    <property type="term" value="F:ATP binding"/>
    <property type="evidence" value="ECO:0007669"/>
    <property type="project" value="InterPro"/>
</dbReference>
<dbReference type="Pfam" id="PF00270">
    <property type="entry name" value="DEAD"/>
    <property type="match status" value="1"/>
</dbReference>
<accession>A0A7L0ASJ7</accession>
<dbReference type="PROSITE" id="PS50158">
    <property type="entry name" value="ZF_CCHC"/>
    <property type="match status" value="1"/>
</dbReference>
<keyword evidence="7" id="KW-1185">Reference proteome</keyword>
<evidence type="ECO:0000256" key="1">
    <source>
        <dbReference type="ARBA" id="ARBA00005446"/>
    </source>
</evidence>
<evidence type="ECO:0000313" key="7">
    <source>
        <dbReference type="Proteomes" id="UP000537039"/>
    </source>
</evidence>
<dbReference type="SUPFAM" id="SSF52540">
    <property type="entry name" value="P-loop containing nucleoside triphosphate hydrolases"/>
    <property type="match status" value="1"/>
</dbReference>